<evidence type="ECO:0000313" key="3">
    <source>
        <dbReference type="EMBL" id="QZA70476.1"/>
    </source>
</evidence>
<dbReference type="Proteomes" id="UP000828678">
    <property type="component" value="Segment"/>
</dbReference>
<keyword evidence="1" id="KW-0175">Coiled coil</keyword>
<dbReference type="EMBL" id="MZ501266">
    <property type="protein sequence ID" value="QZA70476.1"/>
    <property type="molecule type" value="Genomic_DNA"/>
</dbReference>
<evidence type="ECO:0000256" key="1">
    <source>
        <dbReference type="SAM" id="Coils"/>
    </source>
</evidence>
<organism evidence="3 4">
    <name type="scientific">Erwinia phage AH03</name>
    <dbReference type="NCBI Taxonomy" id="2869568"/>
    <lineage>
        <taxon>Viruses</taxon>
        <taxon>Duplodnaviria</taxon>
        <taxon>Heunggongvirae</taxon>
        <taxon>Uroviricota</taxon>
        <taxon>Caudoviricetes</taxon>
        <taxon>Ahotrevirus</taxon>
        <taxon>Ahotrevirus AH03</taxon>
    </lineage>
</organism>
<feature type="domain" description="NrS-1 polymerase-like HBD" evidence="2">
    <location>
        <begin position="226"/>
        <end position="272"/>
    </location>
</feature>
<feature type="coiled-coil region" evidence="1">
    <location>
        <begin position="285"/>
        <end position="312"/>
    </location>
</feature>
<gene>
    <name evidence="3" type="primary">66</name>
    <name evidence="3" type="ORF">AH03_66</name>
</gene>
<name>A0AAE7X1I7_9CAUD</name>
<keyword evidence="4" id="KW-1185">Reference proteome</keyword>
<sequence>MFDRIPEELKTYKQWINWRYEDRGGKKPTKIPYNPINGNPASVTDSTTWASFEEAVAAAENKNMCDGIGFVFTDNDPYAFIDFDAPDESTKEDHSLIQQRQIQLFNEFNSYAERSPSGNGLHIIIKGKILSGRRRSCIEIYSTERYATFTGDVYRDAPIVEHNELLNVLYKRMGEGRANSTNYGYYADVPQTEEDSSVLETALAAVNGDKFEALLRGPWQDYYPSQSEADFAFVDIIAFYTQNREQIKRIFRNSQLGQRDKAKRDDYVAYMLNKCFDRMLPPVDIDGLRNQMEEALARLKEKETEKNKASIVPVSEPLNEPPAPIAEGSVYTVPPGLVGDVARFVYSQAYLPAPEIALAAAIGLIAGIVGRSYNISGTGLNQYILLLAPTGNGKESMAGGIDKLMAEVKKTVPTSDEFMGPGSIASPQALIKHLANTSPSFLTVLGEFGLELQMMSSPFAPDHKKGLLKLMLDLYNKSGEGKLLRASIYSDKEKNTSNVTAPGFTMMGESTPETFYAALNESMITSGLVPRFTIIEYHGKRPERNVDHMKARPGFDLIEKMSALCAHSAMLNNQNKAIHVETNADAQLILDSFYKHCDDQINASDKEVRRHLWNRAHVKALKLAALVAAGNSPYHPVIDSAVASWAINIIVADVKNILNRFDAGEIGIDNDENNQLKEIIRVIRDYHTQPWSEVCKYSTSPIILHSERIVPFSYIQRRCGNLTIFRKDKRGASAALAKAMQTLCDRGDVSEVSKATMKTKYGTAPKSYMVEVPRVFDI</sequence>
<evidence type="ECO:0000313" key="4">
    <source>
        <dbReference type="Proteomes" id="UP000828678"/>
    </source>
</evidence>
<evidence type="ECO:0000259" key="2">
    <source>
        <dbReference type="Pfam" id="PF22763"/>
    </source>
</evidence>
<proteinExistence type="predicted"/>
<dbReference type="Pfam" id="PF22763">
    <property type="entry name" value="NrS1-1_pol-like_HBD"/>
    <property type="match status" value="1"/>
</dbReference>
<protein>
    <submittedName>
        <fullName evidence="3">DNA primase/polymerase</fullName>
    </submittedName>
</protein>
<dbReference type="InterPro" id="IPR054468">
    <property type="entry name" value="NrSPol-like_HBD"/>
</dbReference>
<accession>A0AAE7X1I7</accession>
<reference evidence="3" key="1">
    <citation type="submission" date="2021-07" db="EMBL/GenBank/DDBJ databases">
        <authorList>
            <person name="Roth S.J."/>
            <person name="Krukonis G.P."/>
            <person name="Delesalle V.A."/>
        </authorList>
    </citation>
    <scope>NUCLEOTIDE SEQUENCE</scope>
</reference>